<comment type="similarity">
    <text evidence="1">Belongs to the AHA1 family.</text>
</comment>
<proteinExistence type="inferred from homology"/>
<dbReference type="InterPro" id="IPR023393">
    <property type="entry name" value="START-like_dom_sf"/>
</dbReference>
<dbReference type="RefSeq" id="XP_022401431.1">
    <property type="nucleotide sequence ID" value="XM_022544533.1"/>
</dbReference>
<organism evidence="3 4">
    <name type="scientific">Aspergillus glaucus CBS 516.65</name>
    <dbReference type="NCBI Taxonomy" id="1160497"/>
    <lineage>
        <taxon>Eukaryota</taxon>
        <taxon>Fungi</taxon>
        <taxon>Dikarya</taxon>
        <taxon>Ascomycota</taxon>
        <taxon>Pezizomycotina</taxon>
        <taxon>Eurotiomycetes</taxon>
        <taxon>Eurotiomycetidae</taxon>
        <taxon>Eurotiales</taxon>
        <taxon>Aspergillaceae</taxon>
        <taxon>Aspergillus</taxon>
        <taxon>Aspergillus subgen. Aspergillus</taxon>
    </lineage>
</organism>
<name>A0A1L9VLD6_ASPGL</name>
<dbReference type="InterPro" id="IPR013538">
    <property type="entry name" value="ASHA1/2-like_C"/>
</dbReference>
<evidence type="ECO:0000259" key="2">
    <source>
        <dbReference type="Pfam" id="PF08327"/>
    </source>
</evidence>
<gene>
    <name evidence="3" type="ORF">ASPGLDRAFT_35205</name>
</gene>
<evidence type="ECO:0000256" key="1">
    <source>
        <dbReference type="ARBA" id="ARBA00006817"/>
    </source>
</evidence>
<keyword evidence="4" id="KW-1185">Reference proteome</keyword>
<dbReference type="GeneID" id="34460794"/>
<dbReference type="AlphaFoldDB" id="A0A1L9VLD6"/>
<accession>A0A1L9VLD6</accession>
<protein>
    <recommendedName>
        <fullName evidence="2">Activator of Hsp90 ATPase homologue 1/2-like C-terminal domain-containing protein</fullName>
    </recommendedName>
</protein>
<dbReference type="EMBL" id="KV878896">
    <property type="protein sequence ID" value="OJJ84733.1"/>
    <property type="molecule type" value="Genomic_DNA"/>
</dbReference>
<sequence>MVPISGNGRSDLEGTVIESTPPSHLAFTWTVPGEKRPYGPTAVKMAFFGHESLVRLTLVHDNFADERERDLTAEGWAAVLSNLKTYLETGRPLLEAPWRVPKS</sequence>
<evidence type="ECO:0000313" key="4">
    <source>
        <dbReference type="Proteomes" id="UP000184300"/>
    </source>
</evidence>
<dbReference type="Proteomes" id="UP000184300">
    <property type="component" value="Unassembled WGS sequence"/>
</dbReference>
<dbReference type="Pfam" id="PF08327">
    <property type="entry name" value="AHSA1"/>
    <property type="match status" value="1"/>
</dbReference>
<dbReference type="SUPFAM" id="SSF55961">
    <property type="entry name" value="Bet v1-like"/>
    <property type="match status" value="1"/>
</dbReference>
<dbReference type="VEuPathDB" id="FungiDB:ASPGLDRAFT_35205"/>
<feature type="domain" description="Activator of Hsp90 ATPase homologue 1/2-like C-terminal" evidence="2">
    <location>
        <begin position="10"/>
        <end position="88"/>
    </location>
</feature>
<dbReference type="Gene3D" id="3.30.530.20">
    <property type="match status" value="1"/>
</dbReference>
<dbReference type="OrthoDB" id="10316352at2759"/>
<reference evidence="4" key="1">
    <citation type="journal article" date="2017" name="Genome Biol.">
        <title>Comparative genomics reveals high biological diversity and specific adaptations in the industrially and medically important fungal genus Aspergillus.</title>
        <authorList>
            <person name="de Vries R.P."/>
            <person name="Riley R."/>
            <person name="Wiebenga A."/>
            <person name="Aguilar-Osorio G."/>
            <person name="Amillis S."/>
            <person name="Uchima C.A."/>
            <person name="Anderluh G."/>
            <person name="Asadollahi M."/>
            <person name="Askin M."/>
            <person name="Barry K."/>
            <person name="Battaglia E."/>
            <person name="Bayram O."/>
            <person name="Benocci T."/>
            <person name="Braus-Stromeyer S.A."/>
            <person name="Caldana C."/>
            <person name="Canovas D."/>
            <person name="Cerqueira G.C."/>
            <person name="Chen F."/>
            <person name="Chen W."/>
            <person name="Choi C."/>
            <person name="Clum A."/>
            <person name="Dos Santos R.A."/>
            <person name="Damasio A.R."/>
            <person name="Diallinas G."/>
            <person name="Emri T."/>
            <person name="Fekete E."/>
            <person name="Flipphi M."/>
            <person name="Freyberg S."/>
            <person name="Gallo A."/>
            <person name="Gournas C."/>
            <person name="Habgood R."/>
            <person name="Hainaut M."/>
            <person name="Harispe M.L."/>
            <person name="Henrissat B."/>
            <person name="Hilden K.S."/>
            <person name="Hope R."/>
            <person name="Hossain A."/>
            <person name="Karabika E."/>
            <person name="Karaffa L."/>
            <person name="Karanyi Z."/>
            <person name="Krasevec N."/>
            <person name="Kuo A."/>
            <person name="Kusch H."/>
            <person name="LaButti K."/>
            <person name="Lagendijk E.L."/>
            <person name="Lapidus A."/>
            <person name="Levasseur A."/>
            <person name="Lindquist E."/>
            <person name="Lipzen A."/>
            <person name="Logrieco A.F."/>
            <person name="MacCabe A."/>
            <person name="Maekelae M.R."/>
            <person name="Malavazi I."/>
            <person name="Melin P."/>
            <person name="Meyer V."/>
            <person name="Mielnichuk N."/>
            <person name="Miskei M."/>
            <person name="Molnar A.P."/>
            <person name="Mule G."/>
            <person name="Ngan C.Y."/>
            <person name="Orejas M."/>
            <person name="Orosz E."/>
            <person name="Ouedraogo J.P."/>
            <person name="Overkamp K.M."/>
            <person name="Park H.-S."/>
            <person name="Perrone G."/>
            <person name="Piumi F."/>
            <person name="Punt P.J."/>
            <person name="Ram A.F."/>
            <person name="Ramon A."/>
            <person name="Rauscher S."/>
            <person name="Record E."/>
            <person name="Riano-Pachon D.M."/>
            <person name="Robert V."/>
            <person name="Roehrig J."/>
            <person name="Ruller R."/>
            <person name="Salamov A."/>
            <person name="Salih N.S."/>
            <person name="Samson R.A."/>
            <person name="Sandor E."/>
            <person name="Sanguinetti M."/>
            <person name="Schuetze T."/>
            <person name="Sepcic K."/>
            <person name="Shelest E."/>
            <person name="Sherlock G."/>
            <person name="Sophianopoulou V."/>
            <person name="Squina F.M."/>
            <person name="Sun H."/>
            <person name="Susca A."/>
            <person name="Todd R.B."/>
            <person name="Tsang A."/>
            <person name="Unkles S.E."/>
            <person name="van de Wiele N."/>
            <person name="van Rossen-Uffink D."/>
            <person name="Oliveira J.V."/>
            <person name="Vesth T.C."/>
            <person name="Visser J."/>
            <person name="Yu J.-H."/>
            <person name="Zhou M."/>
            <person name="Andersen M.R."/>
            <person name="Archer D.B."/>
            <person name="Baker S.E."/>
            <person name="Benoit I."/>
            <person name="Brakhage A.A."/>
            <person name="Braus G.H."/>
            <person name="Fischer R."/>
            <person name="Frisvad J.C."/>
            <person name="Goldman G.H."/>
            <person name="Houbraken J."/>
            <person name="Oakley B."/>
            <person name="Pocsi I."/>
            <person name="Scazzocchio C."/>
            <person name="Seiboth B."/>
            <person name="vanKuyk P.A."/>
            <person name="Wortman J."/>
            <person name="Dyer P.S."/>
            <person name="Grigoriev I.V."/>
        </authorList>
    </citation>
    <scope>NUCLEOTIDE SEQUENCE [LARGE SCALE GENOMIC DNA]</scope>
    <source>
        <strain evidence="4">CBS 516.65</strain>
    </source>
</reference>
<evidence type="ECO:0000313" key="3">
    <source>
        <dbReference type="EMBL" id="OJJ84733.1"/>
    </source>
</evidence>